<dbReference type="AlphaFoldDB" id="A0AAD5TEW5"/>
<keyword evidence="3" id="KW-1185">Reference proteome</keyword>
<protein>
    <submittedName>
        <fullName evidence="2">Uncharacterized protein</fullName>
    </submittedName>
</protein>
<name>A0AAD5TEW5_9FUNG</name>
<dbReference type="EMBL" id="JADGJQ010000094">
    <property type="protein sequence ID" value="KAJ3170501.1"/>
    <property type="molecule type" value="Genomic_DNA"/>
</dbReference>
<dbReference type="Proteomes" id="UP001212152">
    <property type="component" value="Unassembled WGS sequence"/>
</dbReference>
<reference evidence="2" key="1">
    <citation type="submission" date="2020-05" db="EMBL/GenBank/DDBJ databases">
        <title>Phylogenomic resolution of chytrid fungi.</title>
        <authorList>
            <person name="Stajich J.E."/>
            <person name="Amses K."/>
            <person name="Simmons R."/>
            <person name="Seto K."/>
            <person name="Myers J."/>
            <person name="Bonds A."/>
            <person name="Quandt C.A."/>
            <person name="Barry K."/>
            <person name="Liu P."/>
            <person name="Grigoriev I."/>
            <person name="Longcore J.E."/>
            <person name="James T.Y."/>
        </authorList>
    </citation>
    <scope>NUCLEOTIDE SEQUENCE</scope>
    <source>
        <strain evidence="2">JEL0379</strain>
    </source>
</reference>
<feature type="region of interest" description="Disordered" evidence="1">
    <location>
        <begin position="1"/>
        <end position="41"/>
    </location>
</feature>
<gene>
    <name evidence="2" type="ORF">HDU87_008736</name>
</gene>
<comment type="caution">
    <text evidence="2">The sequence shown here is derived from an EMBL/GenBank/DDBJ whole genome shotgun (WGS) entry which is preliminary data.</text>
</comment>
<organism evidence="2 3">
    <name type="scientific">Geranomyces variabilis</name>
    <dbReference type="NCBI Taxonomy" id="109894"/>
    <lineage>
        <taxon>Eukaryota</taxon>
        <taxon>Fungi</taxon>
        <taxon>Fungi incertae sedis</taxon>
        <taxon>Chytridiomycota</taxon>
        <taxon>Chytridiomycota incertae sedis</taxon>
        <taxon>Chytridiomycetes</taxon>
        <taxon>Spizellomycetales</taxon>
        <taxon>Powellomycetaceae</taxon>
        <taxon>Geranomyces</taxon>
    </lineage>
</organism>
<evidence type="ECO:0000313" key="3">
    <source>
        <dbReference type="Proteomes" id="UP001212152"/>
    </source>
</evidence>
<evidence type="ECO:0000256" key="1">
    <source>
        <dbReference type="SAM" id="MobiDB-lite"/>
    </source>
</evidence>
<proteinExistence type="predicted"/>
<accession>A0AAD5TEW5</accession>
<evidence type="ECO:0000313" key="2">
    <source>
        <dbReference type="EMBL" id="KAJ3170501.1"/>
    </source>
</evidence>
<sequence>MKPVTDLQLCSTSSPRPLRNEYNGHKGNSTEVRTSRDADGDANSGVMQFMQILKNGEAAVQRFVKSEVQKWKDGVEAGTILLENTGSAELCASHADEEIDPGADLDETSGTVMGVYDIEVVKTARKHKFPFSITHRLSAKKWLPNDFFTAFMDKLNGSFNLDDQEEKRMCKAVALRTIGCLGTQRLQHHSVMHDA</sequence>